<evidence type="ECO:0000256" key="4">
    <source>
        <dbReference type="ARBA" id="ARBA00023002"/>
    </source>
</evidence>
<evidence type="ECO:0000256" key="2">
    <source>
        <dbReference type="ARBA" id="ARBA00022723"/>
    </source>
</evidence>
<dbReference type="InterPro" id="IPR006963">
    <property type="entry name" value="Mopterin_OxRdtase_4Fe-4S_dom"/>
</dbReference>
<dbReference type="Proteomes" id="UP000243406">
    <property type="component" value="Unassembled WGS sequence"/>
</dbReference>
<dbReference type="Gene3D" id="3.50.50.60">
    <property type="entry name" value="FAD/NAD(P)-binding domain"/>
    <property type="match status" value="2"/>
</dbReference>
<keyword evidence="3" id="KW-0677">Repeat</keyword>
<dbReference type="InterPro" id="IPR017896">
    <property type="entry name" value="4Fe4S_Fe-S-bd"/>
</dbReference>
<dbReference type="InterPro" id="IPR009051">
    <property type="entry name" value="Helical_ferredxn"/>
</dbReference>
<dbReference type="InterPro" id="IPR028261">
    <property type="entry name" value="DPD_II"/>
</dbReference>
<dbReference type="GO" id="GO:0046872">
    <property type="term" value="F:metal ion binding"/>
    <property type="evidence" value="ECO:0007669"/>
    <property type="project" value="UniProtKB-KW"/>
</dbReference>
<dbReference type="GO" id="GO:0051539">
    <property type="term" value="F:4 iron, 4 sulfur cluster binding"/>
    <property type="evidence" value="ECO:0007669"/>
    <property type="project" value="UniProtKB-KW"/>
</dbReference>
<keyword evidence="6" id="KW-0411">Iron-sulfur</keyword>
<evidence type="ECO:0000256" key="3">
    <source>
        <dbReference type="ARBA" id="ARBA00022737"/>
    </source>
</evidence>
<organism evidence="10 11">
    <name type="scientific">Acetoanaerobium noterae</name>
    <dbReference type="NCBI Taxonomy" id="745369"/>
    <lineage>
        <taxon>Bacteria</taxon>
        <taxon>Bacillati</taxon>
        <taxon>Bacillota</taxon>
        <taxon>Clostridia</taxon>
        <taxon>Peptostreptococcales</taxon>
        <taxon>Filifactoraceae</taxon>
        <taxon>Acetoanaerobium</taxon>
    </lineage>
</organism>
<dbReference type="PANTHER" id="PTHR42783:SF3">
    <property type="entry name" value="GLUTAMATE SYNTHASE [NADPH] SMALL CHAIN-RELATED"/>
    <property type="match status" value="1"/>
</dbReference>
<dbReference type="FunFam" id="3.30.70.20:FF:000035">
    <property type="entry name" value="Iron hydrogenase 1"/>
    <property type="match status" value="1"/>
</dbReference>
<dbReference type="PANTHER" id="PTHR42783">
    <property type="entry name" value="GLUTAMATE SYNTHASE [NADPH] SMALL CHAIN"/>
    <property type="match status" value="1"/>
</dbReference>
<evidence type="ECO:0000313" key="11">
    <source>
        <dbReference type="Proteomes" id="UP000243406"/>
    </source>
</evidence>
<dbReference type="PROSITE" id="PS00198">
    <property type="entry name" value="4FE4S_FER_1"/>
    <property type="match status" value="1"/>
</dbReference>
<keyword evidence="2" id="KW-0479">Metal-binding</keyword>
<feature type="domain" description="4Fe-4S ferredoxin-type" evidence="8">
    <location>
        <begin position="614"/>
        <end position="633"/>
    </location>
</feature>
<name>A0A1T5D7K0_9FIRM</name>
<dbReference type="Pfam" id="PF07992">
    <property type="entry name" value="Pyr_redox_2"/>
    <property type="match status" value="1"/>
</dbReference>
<proteinExistence type="predicted"/>
<accession>A0A1T5D7K0</accession>
<dbReference type="RefSeq" id="WP_079590405.1">
    <property type="nucleotide sequence ID" value="NZ_FUYN01000007.1"/>
</dbReference>
<sequence length="1195" mass="131859">MSERNENMPHIRVNIDGREIKTYPGHTILEVAKQNQIEIPTLCHDEKIKNYGSCGICVVEVEGNPRLVRSCSTEIADGMVIRTNTPRIVESRTTTLELLLSDHTGDCKAPCTHGCPGHVDVQGYVGLIANKQYEEAIKLIKKELPLPASIGRVCPHPCQTACRRGIVDDSVSIAWLKYFAADIDLAKDEPFMPEIKPDTGKSIAIIGGGPSGLSAAYYLRSQGHSVTIYEAMPEFGGMLKYGIPLYRLPKEVLLSEIDIIRNMGVELKPNVRIGKDVSLSYLREKYDAVYVGIGAWTSTKLDCPGQDLDGVIGGIKFLTNFAINTPIKTGDRIAVIGGGNTAMDAARTSIRLGAKEVYVIYRRTKEDMPAVDVEIVEAEEEGITFKFLLNPIEFIGDENGRVKQIRLQKMEVVGGGADGRKKVVPVEGEEEILDVDSVIMSIGQRLKGDGFEELELNKGGNIVSDPETFMTNLEGVFAGGDATNKGAAIAIQAIADGKYAARVMDSYLKGNLIPHKEPFFVKRDDITADSFPEVVRQGRTHMGHEAPELRRNNFEEVVHGFTEQEAITEATRCLECGCHDYFECDLIRHSQEYDVKPERFAGEMHKRLDEDNHPFIKRDPNKCILCGQCVRICDEVMDNTALGLVSRGFDTIVKPALEKNLRETDCISCGQCISVCPTGALMERVPVHKPVPVRTTHTNSACSACSVGCNLDLESRGSLLLRSLPTREESVNNGLLCSKGRFGFASYLGEGRITKPLIRQNGELVETTFEEAILYVARRAQSISLLYGANSMGLSISGRYTNEEIFMAKKFAKEILGTEQIFSFGAKRSGLKDSLPYDASPNLIEELSNTNFIMAIGGDFERDYTIAALKIKEAVGKGAHLIHVNNAKNKLDDWAQKSIITDSSFEMLKQIAKYLADNSQNAINAQGMEELKAYLDKVVVSDEATEIASMYLKAKKAMIVYDSVHVTADAERLISAIVMLSGHIGSAREGFIKLRPYANSQGLVDMGISIDSEAKLELVKDNSIKGLMVFGENISPEEVSAVEFLMVHDTHMTDLAKIADVVIPAAVMVESDGTITSAERRIQRVSAAIKPATGLSNWEVLKRLMNTYSTNCKYASVDEITRDLSLEISGYHGLLENLDKPVFWPINESPQLYSRAMLEAQAKYSLPQSEILYAENVETNYHRTLFNDFLANKNL</sequence>
<dbReference type="Pfam" id="PF04879">
    <property type="entry name" value="Molybdop_Fe4S4"/>
    <property type="match status" value="1"/>
</dbReference>
<dbReference type="InterPro" id="IPR023753">
    <property type="entry name" value="FAD/NAD-binding_dom"/>
</dbReference>
<gene>
    <name evidence="10" type="ORF">SAMN02745120_2626</name>
</gene>
<protein>
    <submittedName>
        <fullName evidence="10">Formate dehydrogenase major subunit</fullName>
    </submittedName>
</protein>
<dbReference type="SMART" id="SM00926">
    <property type="entry name" value="Molybdop_Fe4S4"/>
    <property type="match status" value="1"/>
</dbReference>
<reference evidence="11" key="1">
    <citation type="submission" date="2017-02" db="EMBL/GenBank/DDBJ databases">
        <authorList>
            <person name="Varghese N."/>
            <person name="Submissions S."/>
        </authorList>
    </citation>
    <scope>NUCLEOTIDE SEQUENCE [LARGE SCALE GENOMIC DNA]</scope>
    <source>
        <strain evidence="11">ATCC 35199</strain>
    </source>
</reference>
<feature type="domain" description="4Fe-4S Mo/W bis-MGD-type" evidence="9">
    <location>
        <begin position="695"/>
        <end position="751"/>
    </location>
</feature>
<dbReference type="Gene3D" id="2.20.25.90">
    <property type="entry name" value="ADC-like domains"/>
    <property type="match status" value="1"/>
</dbReference>
<dbReference type="EMBL" id="FUYN01000007">
    <property type="protein sequence ID" value="SKB67567.1"/>
    <property type="molecule type" value="Genomic_DNA"/>
</dbReference>
<dbReference type="Gene3D" id="3.40.50.740">
    <property type="match status" value="2"/>
</dbReference>
<keyword evidence="11" id="KW-1185">Reference proteome</keyword>
<keyword evidence="1" id="KW-0004">4Fe-4S</keyword>
<dbReference type="SUPFAM" id="SSF51971">
    <property type="entry name" value="Nucleotide-binding domain"/>
    <property type="match status" value="2"/>
</dbReference>
<dbReference type="InterPro" id="IPR017900">
    <property type="entry name" value="4Fe4S_Fe_S_CS"/>
</dbReference>
<dbReference type="SUPFAM" id="SSF54862">
    <property type="entry name" value="4Fe-4S ferredoxins"/>
    <property type="match status" value="1"/>
</dbReference>
<dbReference type="SUPFAM" id="SSF53706">
    <property type="entry name" value="Formate dehydrogenase/DMSO reductase, domains 1-3"/>
    <property type="match status" value="1"/>
</dbReference>
<dbReference type="CDD" id="cd00207">
    <property type="entry name" value="fer2"/>
    <property type="match status" value="1"/>
</dbReference>
<dbReference type="InterPro" id="IPR006656">
    <property type="entry name" value="Mopterin_OxRdtase"/>
</dbReference>
<evidence type="ECO:0000259" key="8">
    <source>
        <dbReference type="PROSITE" id="PS51379"/>
    </source>
</evidence>
<dbReference type="Pfam" id="PF22117">
    <property type="entry name" value="Fer4_Nqo3"/>
    <property type="match status" value="1"/>
</dbReference>
<evidence type="ECO:0000256" key="6">
    <source>
        <dbReference type="ARBA" id="ARBA00023014"/>
    </source>
</evidence>
<evidence type="ECO:0000259" key="7">
    <source>
        <dbReference type="PROSITE" id="PS51085"/>
    </source>
</evidence>
<dbReference type="InterPro" id="IPR042204">
    <property type="entry name" value="2Fe-2S-bd_N"/>
</dbReference>
<dbReference type="GO" id="GO:0016491">
    <property type="term" value="F:oxidoreductase activity"/>
    <property type="evidence" value="ECO:0007669"/>
    <property type="project" value="UniProtKB-KW"/>
</dbReference>
<evidence type="ECO:0000313" key="10">
    <source>
        <dbReference type="EMBL" id="SKB67567.1"/>
    </source>
</evidence>
<dbReference type="SUPFAM" id="SSF54292">
    <property type="entry name" value="2Fe-2S ferredoxin-like"/>
    <property type="match status" value="1"/>
</dbReference>
<dbReference type="PROSITE" id="PS51669">
    <property type="entry name" value="4FE4S_MOW_BIS_MGD"/>
    <property type="match status" value="1"/>
</dbReference>
<dbReference type="Gene3D" id="3.30.70.20">
    <property type="match status" value="1"/>
</dbReference>
<evidence type="ECO:0000256" key="5">
    <source>
        <dbReference type="ARBA" id="ARBA00023004"/>
    </source>
</evidence>
<feature type="domain" description="2Fe-2S ferredoxin-type" evidence="7">
    <location>
        <begin position="9"/>
        <end position="87"/>
    </location>
</feature>
<dbReference type="Gene3D" id="3.10.20.440">
    <property type="entry name" value="2Fe-2S iron-sulphur cluster binding domain, sarcosine oxidase, alpha subunit, N-terminal domain"/>
    <property type="match status" value="1"/>
</dbReference>
<dbReference type="Pfam" id="PF13510">
    <property type="entry name" value="Fer2_4"/>
    <property type="match status" value="1"/>
</dbReference>
<dbReference type="InterPro" id="IPR036010">
    <property type="entry name" value="2Fe-2S_ferredoxin-like_sf"/>
</dbReference>
<dbReference type="AlphaFoldDB" id="A0A1T5D7K0"/>
<dbReference type="Pfam" id="PF00384">
    <property type="entry name" value="Molybdopterin"/>
    <property type="match status" value="1"/>
</dbReference>
<dbReference type="SUPFAM" id="SSF46548">
    <property type="entry name" value="alpha-helical ferredoxin"/>
    <property type="match status" value="1"/>
</dbReference>
<dbReference type="InterPro" id="IPR036188">
    <property type="entry name" value="FAD/NAD-bd_sf"/>
</dbReference>
<dbReference type="OrthoDB" id="9803192at2"/>
<dbReference type="Pfam" id="PF14691">
    <property type="entry name" value="Fer4_20"/>
    <property type="match status" value="1"/>
</dbReference>
<dbReference type="PROSITE" id="PS51379">
    <property type="entry name" value="4FE4S_FER_2"/>
    <property type="match status" value="2"/>
</dbReference>
<dbReference type="InterPro" id="IPR001041">
    <property type="entry name" value="2Fe-2S_ferredoxin-type"/>
</dbReference>
<dbReference type="InterPro" id="IPR054351">
    <property type="entry name" value="NADH_UbQ_OxRdtase_ferredoxin"/>
</dbReference>
<dbReference type="PRINTS" id="PR00419">
    <property type="entry name" value="ADXRDTASE"/>
</dbReference>
<feature type="domain" description="4Fe-4S ferredoxin-type" evidence="8">
    <location>
        <begin position="655"/>
        <end position="687"/>
    </location>
</feature>
<dbReference type="Gene3D" id="3.40.228.10">
    <property type="entry name" value="Dimethylsulfoxide Reductase, domain 2"/>
    <property type="match status" value="1"/>
</dbReference>
<evidence type="ECO:0000256" key="1">
    <source>
        <dbReference type="ARBA" id="ARBA00022485"/>
    </source>
</evidence>
<keyword evidence="4" id="KW-0560">Oxidoreductase</keyword>
<evidence type="ECO:0000259" key="9">
    <source>
        <dbReference type="PROSITE" id="PS51669"/>
    </source>
</evidence>
<dbReference type="Gene3D" id="1.10.1060.10">
    <property type="entry name" value="Alpha-helical ferredoxin"/>
    <property type="match status" value="1"/>
</dbReference>
<dbReference type="PROSITE" id="PS51085">
    <property type="entry name" value="2FE2S_FER_2"/>
    <property type="match status" value="1"/>
</dbReference>
<keyword evidence="5" id="KW-0408">Iron</keyword>